<gene>
    <name evidence="2" type="primary">sufD</name>
    <name evidence="2" type="ORF">NCTC13337_01798</name>
</gene>
<dbReference type="OrthoDB" id="9768262at2"/>
<evidence type="ECO:0000313" key="3">
    <source>
        <dbReference type="Proteomes" id="UP000254601"/>
    </source>
</evidence>
<dbReference type="Proteomes" id="UP000254601">
    <property type="component" value="Unassembled WGS sequence"/>
</dbReference>
<sequence length="372" mass="41146">MADNFLAGLLEQATIFNAQAAEAIQNYPVLSKAEDWRWTPLKALRSKKWRMTGADYQSMLADELAENLVEDAHEWQAFNQAPFAALNVSLLNETLVIDVPENFASTQVEALNISQRQRDMQFSRVRVRLGKDARLCLWMDVAAVANGAQVSLIEFELAENAALDAVCWASGEAASAQVMEWRVLQARGSEANVNAALHSSVLARLDVVAELQAEDAHFKFGGVQMTAGEEVADFHVQVRHLAENCTSQQVVRGVLREQAQGIFDGLIYVAYGAQKTDARQDSRYILLDKSAKSHSVPRLEIYADDVQCAHGSTVGFLDAEAVFYLQSRGIGLEEAQKMLTLGFLQEATILEDEEMTAQFNEAIISVMQGEQE</sequence>
<protein>
    <submittedName>
        <fullName evidence="2">FeS cluster assembly protein sufD</fullName>
    </submittedName>
</protein>
<dbReference type="InterPro" id="IPR055346">
    <property type="entry name" value="Fe-S_cluster_assembly_SufBD"/>
</dbReference>
<dbReference type="PANTHER" id="PTHR43575:SF1">
    <property type="entry name" value="PROTEIN ABCI7, CHLOROPLASTIC"/>
    <property type="match status" value="1"/>
</dbReference>
<feature type="domain" description="SUF system FeS cluster assembly SufBD core" evidence="1">
    <location>
        <begin position="115"/>
        <end position="343"/>
    </location>
</feature>
<dbReference type="InterPro" id="IPR000825">
    <property type="entry name" value="SUF_FeS_clus_asmbl_SufBD_core"/>
</dbReference>
<dbReference type="SUPFAM" id="SSF101960">
    <property type="entry name" value="Stabilizer of iron transporter SufD"/>
    <property type="match status" value="1"/>
</dbReference>
<dbReference type="RefSeq" id="WP_072575808.1">
    <property type="nucleotide sequence ID" value="NZ_LWHB01000027.1"/>
</dbReference>
<organism evidence="2 3">
    <name type="scientific">Suttonella ornithocola</name>
    <dbReference type="NCBI Taxonomy" id="279832"/>
    <lineage>
        <taxon>Bacteria</taxon>
        <taxon>Pseudomonadati</taxon>
        <taxon>Pseudomonadota</taxon>
        <taxon>Gammaproteobacteria</taxon>
        <taxon>Cardiobacteriales</taxon>
        <taxon>Cardiobacteriaceae</taxon>
        <taxon>Suttonella</taxon>
    </lineage>
</organism>
<evidence type="ECO:0000313" key="2">
    <source>
        <dbReference type="EMBL" id="SUO96306.1"/>
    </source>
</evidence>
<reference evidence="2 3" key="1">
    <citation type="submission" date="2018-06" db="EMBL/GenBank/DDBJ databases">
        <authorList>
            <consortium name="Pathogen Informatics"/>
            <person name="Doyle S."/>
        </authorList>
    </citation>
    <scope>NUCLEOTIDE SEQUENCE [LARGE SCALE GENOMIC DNA]</scope>
    <source>
        <strain evidence="2 3">NCTC13337</strain>
    </source>
</reference>
<accession>A0A380MW78</accession>
<name>A0A380MW78_9GAMM</name>
<dbReference type="InterPro" id="IPR037284">
    <property type="entry name" value="SUF_FeS_clus_asmbl_SufBD_sf"/>
</dbReference>
<dbReference type="AlphaFoldDB" id="A0A380MW78"/>
<dbReference type="InterPro" id="IPR011542">
    <property type="entry name" value="SUF_FeS_clus_asmbl_SufD"/>
</dbReference>
<proteinExistence type="predicted"/>
<dbReference type="EMBL" id="UHIC01000001">
    <property type="protein sequence ID" value="SUO96306.1"/>
    <property type="molecule type" value="Genomic_DNA"/>
</dbReference>
<dbReference type="PANTHER" id="PTHR43575">
    <property type="entry name" value="PROTEIN ABCI7, CHLOROPLASTIC"/>
    <property type="match status" value="1"/>
</dbReference>
<dbReference type="GO" id="GO:0016226">
    <property type="term" value="P:iron-sulfur cluster assembly"/>
    <property type="evidence" value="ECO:0007669"/>
    <property type="project" value="InterPro"/>
</dbReference>
<evidence type="ECO:0000259" key="1">
    <source>
        <dbReference type="Pfam" id="PF01458"/>
    </source>
</evidence>
<dbReference type="NCBIfam" id="TIGR01981">
    <property type="entry name" value="sufD"/>
    <property type="match status" value="1"/>
</dbReference>
<dbReference type="Pfam" id="PF01458">
    <property type="entry name" value="SUFBD_core"/>
    <property type="match status" value="1"/>
</dbReference>
<keyword evidence="3" id="KW-1185">Reference proteome</keyword>